<feature type="compositionally biased region" description="Basic residues" evidence="5">
    <location>
        <begin position="511"/>
        <end position="532"/>
    </location>
</feature>
<keyword evidence="7" id="KW-1185">Reference proteome</keyword>
<sequence length="532" mass="58349">MMLRKKQTKEDRGREEEEEEEEEEASSTSSSEVGRQESDDDNDDNDELDSGSEESSDAQLDVDATSSGEEEEEEEEDDDDEDDDDSDDGLEEEGRDNEEFESGDDADAVDGKNANVDDGNVRDSCGGEQCTFDLTNLLAFNTHQINIADLYRVGGAGSNHTKLKRADWYGSSPTIESSTTAGVGVVNESLLLAKAVEGTTQLLRELWRLPTERTDVGMLARLPTASAVTKLPRSLPPPPPKQPSKWEQFALKRGIVPQSKRSRKVYDESTGEWKHLTGSAANRANAGPESWPIIEVKKNDDPNQDPWEKLREEKRARVGKNTVGRMRNAERAGVLEKGSANRLVKDSARLEKQRAIMREKDRKRGLVAPAGVPTDMPGRGGGGGYGDGVGGTAIIRRGKPSTTLALKATQVSTASLGRFDRLREGEPERKGQLLKSINGKKRKQFDADIGGGGTNKNFLQSEARQSSEILNRVINGPSSKERERDVRKGKFAKGETAYDYDFDDGLGGGSFRKKKGRAGAGKMKKVTKKRIK</sequence>
<dbReference type="EMBL" id="JALLPB020000005">
    <property type="protein sequence ID" value="KAL3827330.1"/>
    <property type="molecule type" value="Genomic_DNA"/>
</dbReference>
<reference evidence="6 7" key="1">
    <citation type="submission" date="2024-10" db="EMBL/GenBank/DDBJ databases">
        <title>Updated reference genomes for cyclostephanoid diatoms.</title>
        <authorList>
            <person name="Roberts W.R."/>
            <person name="Alverson A.J."/>
        </authorList>
    </citation>
    <scope>NUCLEOTIDE SEQUENCE [LARGE SCALE GENOMIC DNA]</scope>
    <source>
        <strain evidence="6 7">AJA228-03</strain>
    </source>
</reference>
<evidence type="ECO:0000256" key="1">
    <source>
        <dbReference type="ARBA" id="ARBA00004123"/>
    </source>
</evidence>
<gene>
    <name evidence="6" type="ORF">ACHAXA_005076</name>
</gene>
<dbReference type="GO" id="GO:0005634">
    <property type="term" value="C:nucleus"/>
    <property type="evidence" value="ECO:0007669"/>
    <property type="project" value="UniProtKB-SubCell"/>
</dbReference>
<keyword evidence="3" id="KW-0690">Ribosome biogenesis</keyword>
<feature type="compositionally biased region" description="Basic and acidic residues" evidence="5">
    <location>
        <begin position="479"/>
        <end position="488"/>
    </location>
</feature>
<feature type="region of interest" description="Disordered" evidence="5">
    <location>
        <begin position="1"/>
        <end position="121"/>
    </location>
</feature>
<proteinExistence type="inferred from homology"/>
<evidence type="ECO:0008006" key="8">
    <source>
        <dbReference type="Google" id="ProtNLM"/>
    </source>
</evidence>
<dbReference type="InterPro" id="IPR007023">
    <property type="entry name" value="Ribosom_reg"/>
</dbReference>
<comment type="similarity">
    <text evidence="2">Belongs to the RRS1 family.</text>
</comment>
<accession>A0ABD3SRT9</accession>
<comment type="caution">
    <text evidence="6">The sequence shown here is derived from an EMBL/GenBank/DDBJ whole genome shotgun (WGS) entry which is preliminary data.</text>
</comment>
<evidence type="ECO:0000256" key="2">
    <source>
        <dbReference type="ARBA" id="ARBA00010077"/>
    </source>
</evidence>
<evidence type="ECO:0000256" key="4">
    <source>
        <dbReference type="ARBA" id="ARBA00023242"/>
    </source>
</evidence>
<organism evidence="6 7">
    <name type="scientific">Cyclostephanos tholiformis</name>
    <dbReference type="NCBI Taxonomy" id="382380"/>
    <lineage>
        <taxon>Eukaryota</taxon>
        <taxon>Sar</taxon>
        <taxon>Stramenopiles</taxon>
        <taxon>Ochrophyta</taxon>
        <taxon>Bacillariophyta</taxon>
        <taxon>Coscinodiscophyceae</taxon>
        <taxon>Thalassiosirophycidae</taxon>
        <taxon>Stephanodiscales</taxon>
        <taxon>Stephanodiscaceae</taxon>
        <taxon>Cyclostephanos</taxon>
    </lineage>
</organism>
<evidence type="ECO:0000313" key="6">
    <source>
        <dbReference type="EMBL" id="KAL3827330.1"/>
    </source>
</evidence>
<feature type="compositionally biased region" description="Acidic residues" evidence="5">
    <location>
        <begin position="68"/>
        <end position="108"/>
    </location>
</feature>
<dbReference type="GO" id="GO:0042254">
    <property type="term" value="P:ribosome biogenesis"/>
    <property type="evidence" value="ECO:0007669"/>
    <property type="project" value="UniProtKB-KW"/>
</dbReference>
<feature type="compositionally biased region" description="Acidic residues" evidence="5">
    <location>
        <begin position="38"/>
        <end position="56"/>
    </location>
</feature>
<evidence type="ECO:0000313" key="7">
    <source>
        <dbReference type="Proteomes" id="UP001530377"/>
    </source>
</evidence>
<name>A0ABD3SRT9_9STRA</name>
<feature type="compositionally biased region" description="Acidic residues" evidence="5">
    <location>
        <begin position="16"/>
        <end position="25"/>
    </location>
</feature>
<dbReference type="Pfam" id="PF04939">
    <property type="entry name" value="RRS1"/>
    <property type="match status" value="1"/>
</dbReference>
<evidence type="ECO:0000256" key="5">
    <source>
        <dbReference type="SAM" id="MobiDB-lite"/>
    </source>
</evidence>
<evidence type="ECO:0000256" key="3">
    <source>
        <dbReference type="ARBA" id="ARBA00022517"/>
    </source>
</evidence>
<feature type="region of interest" description="Disordered" evidence="5">
    <location>
        <begin position="507"/>
        <end position="532"/>
    </location>
</feature>
<comment type="subcellular location">
    <subcellularLocation>
        <location evidence="1">Nucleus</location>
    </subcellularLocation>
</comment>
<keyword evidence="4" id="KW-0539">Nucleus</keyword>
<feature type="region of interest" description="Disordered" evidence="5">
    <location>
        <begin position="469"/>
        <end position="488"/>
    </location>
</feature>
<protein>
    <recommendedName>
        <fullName evidence="8">Ribosome biogenesis regulatory protein</fullName>
    </recommendedName>
</protein>
<dbReference type="AlphaFoldDB" id="A0ABD3SRT9"/>
<dbReference type="Proteomes" id="UP001530377">
    <property type="component" value="Unassembled WGS sequence"/>
</dbReference>